<dbReference type="PANTHER" id="PTHR30575">
    <property type="entry name" value="PEPTIDASE M20"/>
    <property type="match status" value="1"/>
</dbReference>
<dbReference type="Proteomes" id="UP000821853">
    <property type="component" value="Chromosome 3"/>
</dbReference>
<name>A0A9J6FZ48_HAELO</name>
<accession>A0A9J6FZ48</accession>
<dbReference type="OrthoDB" id="6119954at2759"/>
<dbReference type="InterPro" id="IPR017144">
    <property type="entry name" value="Xaa-Arg_dipeptidase"/>
</dbReference>
<dbReference type="EMBL" id="JABSTR010000005">
    <property type="protein sequence ID" value="KAH9371422.1"/>
    <property type="molecule type" value="Genomic_DNA"/>
</dbReference>
<comment type="caution">
    <text evidence="2">The sequence shown here is derived from an EMBL/GenBank/DDBJ whole genome shotgun (WGS) entry which is preliminary data.</text>
</comment>
<protein>
    <recommendedName>
        <fullName evidence="1">Peptidase M20 domain-containing protein 2</fullName>
    </recommendedName>
</protein>
<dbReference type="PANTHER" id="PTHR30575:SF0">
    <property type="entry name" value="XAA-ARG DIPEPTIDASE"/>
    <property type="match status" value="1"/>
</dbReference>
<dbReference type="AlphaFoldDB" id="A0A9J6FZ48"/>
<evidence type="ECO:0000256" key="1">
    <source>
        <dbReference type="PIRNR" id="PIRNR037226"/>
    </source>
</evidence>
<dbReference type="VEuPathDB" id="VectorBase:HLOH_052594"/>
<organism evidence="2 3">
    <name type="scientific">Haemaphysalis longicornis</name>
    <name type="common">Bush tick</name>
    <dbReference type="NCBI Taxonomy" id="44386"/>
    <lineage>
        <taxon>Eukaryota</taxon>
        <taxon>Metazoa</taxon>
        <taxon>Ecdysozoa</taxon>
        <taxon>Arthropoda</taxon>
        <taxon>Chelicerata</taxon>
        <taxon>Arachnida</taxon>
        <taxon>Acari</taxon>
        <taxon>Parasitiformes</taxon>
        <taxon>Ixodida</taxon>
        <taxon>Ixodoidea</taxon>
        <taxon>Ixodidae</taxon>
        <taxon>Haemaphysalinae</taxon>
        <taxon>Haemaphysalis</taxon>
    </lineage>
</organism>
<evidence type="ECO:0000313" key="3">
    <source>
        <dbReference type="Proteomes" id="UP000821853"/>
    </source>
</evidence>
<dbReference type="Pfam" id="PF01546">
    <property type="entry name" value="Peptidase_M20"/>
    <property type="match status" value="1"/>
</dbReference>
<gene>
    <name evidence="2" type="ORF">HPB48_021042</name>
</gene>
<dbReference type="SUPFAM" id="SSF53187">
    <property type="entry name" value="Zn-dependent exopeptidases"/>
    <property type="match status" value="1"/>
</dbReference>
<dbReference type="PIRSF" id="PIRSF037226">
    <property type="entry name" value="Amidohydrolase_ACY1L2_prd"/>
    <property type="match status" value="1"/>
</dbReference>
<keyword evidence="3" id="KW-1185">Reference proteome</keyword>
<dbReference type="OMA" id="HVEYFGK"/>
<reference evidence="2 3" key="1">
    <citation type="journal article" date="2020" name="Cell">
        <title>Large-Scale Comparative Analyses of Tick Genomes Elucidate Their Genetic Diversity and Vector Capacities.</title>
        <authorList>
            <consortium name="Tick Genome and Microbiome Consortium (TIGMIC)"/>
            <person name="Jia N."/>
            <person name="Wang J."/>
            <person name="Shi W."/>
            <person name="Du L."/>
            <person name="Sun Y."/>
            <person name="Zhan W."/>
            <person name="Jiang J.F."/>
            <person name="Wang Q."/>
            <person name="Zhang B."/>
            <person name="Ji P."/>
            <person name="Bell-Sakyi L."/>
            <person name="Cui X.M."/>
            <person name="Yuan T.T."/>
            <person name="Jiang B.G."/>
            <person name="Yang W.F."/>
            <person name="Lam T.T."/>
            <person name="Chang Q.C."/>
            <person name="Ding S.J."/>
            <person name="Wang X.J."/>
            <person name="Zhu J.G."/>
            <person name="Ruan X.D."/>
            <person name="Zhao L."/>
            <person name="Wei J.T."/>
            <person name="Ye R.Z."/>
            <person name="Que T.C."/>
            <person name="Du C.H."/>
            <person name="Zhou Y.H."/>
            <person name="Cheng J.X."/>
            <person name="Dai P.F."/>
            <person name="Guo W.B."/>
            <person name="Han X.H."/>
            <person name="Huang E.J."/>
            <person name="Li L.F."/>
            <person name="Wei W."/>
            <person name="Gao Y.C."/>
            <person name="Liu J.Z."/>
            <person name="Shao H.Z."/>
            <person name="Wang X."/>
            <person name="Wang C.C."/>
            <person name="Yang T.C."/>
            <person name="Huo Q.B."/>
            <person name="Li W."/>
            <person name="Chen H.Y."/>
            <person name="Chen S.E."/>
            <person name="Zhou L.G."/>
            <person name="Ni X.B."/>
            <person name="Tian J.H."/>
            <person name="Sheng Y."/>
            <person name="Liu T."/>
            <person name="Pan Y.S."/>
            <person name="Xia L.Y."/>
            <person name="Li J."/>
            <person name="Zhao F."/>
            <person name="Cao W.C."/>
        </authorList>
    </citation>
    <scope>NUCLEOTIDE SEQUENCE [LARGE SCALE GENOMIC DNA]</scope>
    <source>
        <strain evidence="2">HaeL-2018</strain>
    </source>
</reference>
<dbReference type="InterPro" id="IPR052030">
    <property type="entry name" value="Peptidase_M20/M20A_hydrolases"/>
</dbReference>
<sequence length="369" mass="40185">MSAREIQQMDEARTVAEGAVAAKAEGIHSVGTFLWENPEIRFEEHKAHDRLCTFLENEGFDVKRHYVLDTAFRAEYGAGSPVVALLCEYDALPGLGHACGHNLIAESALAAAVALRALLRRDQESCGKALEGKVVVLGTPAEEGGMGKEFLLKAGAFEGVDAALMAHPGKTGCMRVILAAKCTVSVILTSEAKNDIDVQRSRLVFNVRAPSVEQLVRLRRDFESCMKAAATSSGCEVTVTEIVALCKSMKFNEPLLKLFLRYAKEYGFTFSDEEEAVPRTTGGTSDAANVSHEVPTIHPFYRIDSALVNHTAEFCRAAGTKEAQDIALDVGKALALTAYDLFCDRRLIDSLWEAFRCPTKYSKTVPDSV</sequence>
<dbReference type="GO" id="GO:0016805">
    <property type="term" value="F:dipeptidase activity"/>
    <property type="evidence" value="ECO:0007669"/>
    <property type="project" value="InterPro"/>
</dbReference>
<dbReference type="InterPro" id="IPR002933">
    <property type="entry name" value="Peptidase_M20"/>
</dbReference>
<comment type="similarity">
    <text evidence="1">Belongs to the peptidase M20A family.</text>
</comment>
<dbReference type="Gene3D" id="3.40.630.10">
    <property type="entry name" value="Zn peptidases"/>
    <property type="match status" value="2"/>
</dbReference>
<proteinExistence type="inferred from homology"/>
<evidence type="ECO:0000313" key="2">
    <source>
        <dbReference type="EMBL" id="KAH9371422.1"/>
    </source>
</evidence>